<dbReference type="AlphaFoldDB" id="A0AAW8JH78"/>
<keyword evidence="1" id="KW-1133">Transmembrane helix</keyword>
<feature type="transmembrane region" description="Helical" evidence="1">
    <location>
        <begin position="48"/>
        <end position="67"/>
    </location>
</feature>
<accession>A0AAW8JH78</accession>
<evidence type="ECO:0000313" key="3">
    <source>
        <dbReference type="Proteomes" id="UP001243195"/>
    </source>
</evidence>
<proteinExistence type="predicted"/>
<keyword evidence="1" id="KW-0472">Membrane</keyword>
<reference evidence="2" key="1">
    <citation type="submission" date="2023-08" db="EMBL/GenBank/DDBJ databases">
        <title>Emergence of clinically-relevant ST2 carbapenem-resistant Acinetobacter baumannii strains in hospital sewages in Zhejiang, East of China.</title>
        <authorList>
            <person name="Kaichao C."/>
            <person name="Zhang R."/>
        </authorList>
    </citation>
    <scope>NUCLEOTIDE SEQUENCE</scope>
    <source>
        <strain evidence="2">M-SY-60</strain>
    </source>
</reference>
<dbReference type="EMBL" id="JAVIDA010000005">
    <property type="protein sequence ID" value="MDQ9070956.1"/>
    <property type="molecule type" value="Genomic_DNA"/>
</dbReference>
<evidence type="ECO:0000256" key="1">
    <source>
        <dbReference type="SAM" id="Phobius"/>
    </source>
</evidence>
<name>A0AAW8JH78_9GAMM</name>
<sequence>MFVSKIEEISTSIKHLTGLSTDALLIYLGLILYFIIAAIDKRQLKSNIALTVTFLIALALEIFNSRVDIFGRGYWRVGASIHNIVLMIFLPYVLWAMAKFRIWKG</sequence>
<comment type="caution">
    <text evidence="2">The sequence shown here is derived from an EMBL/GenBank/DDBJ whole genome shotgun (WGS) entry which is preliminary data.</text>
</comment>
<evidence type="ECO:0000313" key="2">
    <source>
        <dbReference type="EMBL" id="MDQ9070956.1"/>
    </source>
</evidence>
<protein>
    <submittedName>
        <fullName evidence="2">Uncharacterized protein</fullName>
    </submittedName>
</protein>
<feature type="transmembrane region" description="Helical" evidence="1">
    <location>
        <begin position="16"/>
        <end position="36"/>
    </location>
</feature>
<dbReference type="RefSeq" id="WP_308955448.1">
    <property type="nucleotide sequence ID" value="NZ_JASVDU010000083.1"/>
</dbReference>
<gene>
    <name evidence="2" type="ORF">RFH51_05705</name>
</gene>
<feature type="transmembrane region" description="Helical" evidence="1">
    <location>
        <begin position="73"/>
        <end position="95"/>
    </location>
</feature>
<keyword evidence="1" id="KW-0812">Transmembrane</keyword>
<organism evidence="2 3">
    <name type="scientific">Acinetobacter gerneri</name>
    <dbReference type="NCBI Taxonomy" id="202952"/>
    <lineage>
        <taxon>Bacteria</taxon>
        <taxon>Pseudomonadati</taxon>
        <taxon>Pseudomonadota</taxon>
        <taxon>Gammaproteobacteria</taxon>
        <taxon>Moraxellales</taxon>
        <taxon>Moraxellaceae</taxon>
        <taxon>Acinetobacter</taxon>
    </lineage>
</organism>
<dbReference type="Proteomes" id="UP001243195">
    <property type="component" value="Unassembled WGS sequence"/>
</dbReference>